<dbReference type="Proteomes" id="UP001626550">
    <property type="component" value="Unassembled WGS sequence"/>
</dbReference>
<keyword evidence="1" id="KW-0677">Repeat</keyword>
<dbReference type="PROSITE" id="PS50853">
    <property type="entry name" value="FN3"/>
    <property type="match status" value="3"/>
</dbReference>
<reference evidence="3 4" key="1">
    <citation type="submission" date="2024-11" db="EMBL/GenBank/DDBJ databases">
        <title>Adaptive evolution of stress response genes in parasites aligns with host niche diversity.</title>
        <authorList>
            <person name="Hahn C."/>
            <person name="Resl P."/>
        </authorList>
    </citation>
    <scope>NUCLEOTIDE SEQUENCE [LARGE SCALE GENOMIC DNA]</scope>
    <source>
        <strain evidence="3">EGGRZ-B1_66</strain>
        <tissue evidence="3">Body</tissue>
    </source>
</reference>
<dbReference type="PANTHER" id="PTHR46708">
    <property type="entry name" value="TENASCIN"/>
    <property type="match status" value="1"/>
</dbReference>
<feature type="domain" description="Fibronectin type-III" evidence="2">
    <location>
        <begin position="299"/>
        <end position="392"/>
    </location>
</feature>
<dbReference type="AlphaFoldDB" id="A0ABD2PU84"/>
<accession>A0ABD2PU84</accession>
<dbReference type="PANTHER" id="PTHR46708:SF2">
    <property type="entry name" value="FIBRONECTIN TYPE-III DOMAIN-CONTAINING PROTEIN"/>
    <property type="match status" value="1"/>
</dbReference>
<proteinExistence type="predicted"/>
<dbReference type="CDD" id="cd00063">
    <property type="entry name" value="FN3"/>
    <property type="match status" value="3"/>
</dbReference>
<dbReference type="Pfam" id="PF00041">
    <property type="entry name" value="fn3"/>
    <property type="match status" value="3"/>
</dbReference>
<gene>
    <name evidence="3" type="ORF">Ciccas_010532</name>
</gene>
<dbReference type="InterPro" id="IPR013783">
    <property type="entry name" value="Ig-like_fold"/>
</dbReference>
<sequence length="646" mass="70100">PSPVDSLKAIPVNSNSVRFEIQDSVTRQCGQYAYLLTIKDSKGFSVTSQSSTAKRLTMSGLNNGETYSGLVTVLERGTNSFSTPVSSSKFQTASSDSPCSDIKNMNLAAKSGSDEISLSWNAPTANTGYNISGYLISYDGGILGPESVESTNNSFNIVGLQTCTKYKIAVTGFSRIAAQTLFCDITPEIFVKTNPPSPRPVLSVTATSPDSTQISVNIVPDETDRGCGTVQFSFKLYKGTQKIDEKRVYGTKCIFTSGIDANTNYTVEIQTLAMESNVMSVTKTVTVTSGAPKSDLPKAPSRVRVIETSVNALRLSWTLPSSPVDGFVILYSSTRSSSFLRLTVPTVKTIWITELNPCTEYSIKVQSFQQLSGTEYLSNNADSNLTHSTLRQIPPTPNSVALLQTDENDLKIVITHQEPFKCGKVQLLTELYEIILKKKVKIMTTLLDIENNTTTTELIVKNKIVPGYRYEARVAQVDIVTGARGLVTTSLKLLSATSKTPPSAPTGFKVNSINETSVTVSWDPSITPVSGFIIQYTDSTQYTKRLNVSATTTQVKIDNLFPCFSYTANVVALSQDTRSVPSAPSEEAKFKIPSSPTNVKSVWIEKESSSAVNLYFIAKTPTCPSTYVTTLITDDVHGPAKKSLIV</sequence>
<feature type="domain" description="Fibronectin type-III" evidence="2">
    <location>
        <begin position="98"/>
        <end position="196"/>
    </location>
</feature>
<protein>
    <recommendedName>
        <fullName evidence="2">Fibronectin type-III domain-containing protein</fullName>
    </recommendedName>
</protein>
<dbReference type="SUPFAM" id="SSF49265">
    <property type="entry name" value="Fibronectin type III"/>
    <property type="match status" value="3"/>
</dbReference>
<evidence type="ECO:0000256" key="1">
    <source>
        <dbReference type="ARBA" id="ARBA00022737"/>
    </source>
</evidence>
<dbReference type="EMBL" id="JBJKFK010002582">
    <property type="protein sequence ID" value="KAL3310894.1"/>
    <property type="molecule type" value="Genomic_DNA"/>
</dbReference>
<evidence type="ECO:0000259" key="2">
    <source>
        <dbReference type="PROSITE" id="PS50853"/>
    </source>
</evidence>
<feature type="domain" description="Fibronectin type-III" evidence="2">
    <location>
        <begin position="501"/>
        <end position="595"/>
    </location>
</feature>
<evidence type="ECO:0000313" key="3">
    <source>
        <dbReference type="EMBL" id="KAL3310894.1"/>
    </source>
</evidence>
<comment type="caution">
    <text evidence="3">The sequence shown here is derived from an EMBL/GenBank/DDBJ whole genome shotgun (WGS) entry which is preliminary data.</text>
</comment>
<name>A0ABD2PU84_9PLAT</name>
<dbReference type="Gene3D" id="2.60.40.10">
    <property type="entry name" value="Immunoglobulins"/>
    <property type="match status" value="3"/>
</dbReference>
<dbReference type="InterPro" id="IPR003961">
    <property type="entry name" value="FN3_dom"/>
</dbReference>
<keyword evidence="4" id="KW-1185">Reference proteome</keyword>
<dbReference type="InterPro" id="IPR036116">
    <property type="entry name" value="FN3_sf"/>
</dbReference>
<evidence type="ECO:0000313" key="4">
    <source>
        <dbReference type="Proteomes" id="UP001626550"/>
    </source>
</evidence>
<dbReference type="InterPro" id="IPR050991">
    <property type="entry name" value="ECM_Regulatory_Proteins"/>
</dbReference>
<feature type="non-terminal residue" evidence="3">
    <location>
        <position position="1"/>
    </location>
</feature>
<organism evidence="3 4">
    <name type="scientific">Cichlidogyrus casuarinus</name>
    <dbReference type="NCBI Taxonomy" id="1844966"/>
    <lineage>
        <taxon>Eukaryota</taxon>
        <taxon>Metazoa</taxon>
        <taxon>Spiralia</taxon>
        <taxon>Lophotrochozoa</taxon>
        <taxon>Platyhelminthes</taxon>
        <taxon>Monogenea</taxon>
        <taxon>Monopisthocotylea</taxon>
        <taxon>Dactylogyridea</taxon>
        <taxon>Ancyrocephalidae</taxon>
        <taxon>Cichlidogyrus</taxon>
    </lineage>
</organism>
<feature type="non-terminal residue" evidence="3">
    <location>
        <position position="646"/>
    </location>
</feature>
<dbReference type="SMART" id="SM00060">
    <property type="entry name" value="FN3"/>
    <property type="match status" value="5"/>
</dbReference>